<keyword evidence="1" id="KW-0596">Phosphopantetheine</keyword>
<dbReference type="Gene3D" id="1.10.1200.10">
    <property type="entry name" value="ACP-like"/>
    <property type="match status" value="1"/>
</dbReference>
<dbReference type="Pfam" id="PF00550">
    <property type="entry name" value="PP-binding"/>
    <property type="match status" value="1"/>
</dbReference>
<name>A0A516R137_STRST</name>
<evidence type="ECO:0000313" key="5">
    <source>
        <dbReference type="Proteomes" id="UP000316806"/>
    </source>
</evidence>
<evidence type="ECO:0000256" key="2">
    <source>
        <dbReference type="ARBA" id="ARBA00022553"/>
    </source>
</evidence>
<dbReference type="SUPFAM" id="SSF47336">
    <property type="entry name" value="ACP-like"/>
    <property type="match status" value="1"/>
</dbReference>
<dbReference type="InterPro" id="IPR020806">
    <property type="entry name" value="PKS_PP-bd"/>
</dbReference>
<dbReference type="AlphaFoldDB" id="A0A516R137"/>
<dbReference type="InterPro" id="IPR036736">
    <property type="entry name" value="ACP-like_sf"/>
</dbReference>
<organism evidence="4 5">
    <name type="scientific">Streptomyces spectabilis</name>
    <dbReference type="NCBI Taxonomy" id="68270"/>
    <lineage>
        <taxon>Bacteria</taxon>
        <taxon>Bacillati</taxon>
        <taxon>Actinomycetota</taxon>
        <taxon>Actinomycetes</taxon>
        <taxon>Kitasatosporales</taxon>
        <taxon>Streptomycetaceae</taxon>
        <taxon>Streptomyces</taxon>
    </lineage>
</organism>
<dbReference type="RefSeq" id="WP_144000945.1">
    <property type="nucleotide sequence ID" value="NZ_CP040916.1"/>
</dbReference>
<gene>
    <name evidence="4" type="ORF">FH965_01295</name>
</gene>
<dbReference type="SMART" id="SM00823">
    <property type="entry name" value="PKS_PP"/>
    <property type="match status" value="1"/>
</dbReference>
<evidence type="ECO:0000259" key="3">
    <source>
        <dbReference type="PROSITE" id="PS50075"/>
    </source>
</evidence>
<evidence type="ECO:0000313" key="4">
    <source>
        <dbReference type="EMBL" id="QDQ09367.1"/>
    </source>
</evidence>
<feature type="domain" description="Carrier" evidence="3">
    <location>
        <begin position="4"/>
        <end position="78"/>
    </location>
</feature>
<dbReference type="EMBL" id="CP040916">
    <property type="protein sequence ID" value="QDQ09367.1"/>
    <property type="molecule type" value="Genomic_DNA"/>
</dbReference>
<proteinExistence type="predicted"/>
<reference evidence="4 5" key="1">
    <citation type="journal article" date="2019" name="J. Ind. Microbiol. Biotechnol.">
        <title>The complete genomic sequence of Streptomyces spectabilis NRRL-2792 and identification of secondary metabolite biosynthetic gene clusters.</title>
        <authorList>
            <person name="Sinha A."/>
            <person name="Phillips-Salemka S."/>
            <person name="Niraula T.A."/>
            <person name="Short K.A."/>
            <person name="Niraula N.P."/>
        </authorList>
    </citation>
    <scope>NUCLEOTIDE SEQUENCE [LARGE SCALE GENOMIC DNA]</scope>
    <source>
        <strain evidence="4 5">NRRL 2792</strain>
    </source>
</reference>
<protein>
    <submittedName>
        <fullName evidence="4">Acyl carrier protein</fullName>
    </submittedName>
</protein>
<dbReference type="GO" id="GO:0031177">
    <property type="term" value="F:phosphopantetheine binding"/>
    <property type="evidence" value="ECO:0007669"/>
    <property type="project" value="InterPro"/>
</dbReference>
<sequence>MTATATTHRVSALLSERFGVPAQEVHADARLKDLDLDSLALVEFALVAEEEFGVRLTEDDVTTDDTVADLARMLQGKGGDA</sequence>
<dbReference type="GO" id="GO:0017000">
    <property type="term" value="P:antibiotic biosynthetic process"/>
    <property type="evidence" value="ECO:0007669"/>
    <property type="project" value="UniProtKB-ARBA"/>
</dbReference>
<dbReference type="Proteomes" id="UP000316806">
    <property type="component" value="Chromosome"/>
</dbReference>
<evidence type="ECO:0000256" key="1">
    <source>
        <dbReference type="ARBA" id="ARBA00022450"/>
    </source>
</evidence>
<dbReference type="InterPro" id="IPR009081">
    <property type="entry name" value="PP-bd_ACP"/>
</dbReference>
<keyword evidence="2" id="KW-0597">Phosphoprotein</keyword>
<dbReference type="PROSITE" id="PS50075">
    <property type="entry name" value="CARRIER"/>
    <property type="match status" value="1"/>
</dbReference>
<accession>A0A516R137</accession>